<dbReference type="Pfam" id="PF05118">
    <property type="entry name" value="Asp_Arg_Hydrox"/>
    <property type="match status" value="1"/>
</dbReference>
<dbReference type="Proteomes" id="UP000494249">
    <property type="component" value="Unassembled WGS sequence"/>
</dbReference>
<sequence length="199" mass="23184">MKNFLKIAQGVDVLPLALELHQHPELWNVDAERLGPNGPHHESDDIWIRYNDKTEYLKSGDWSHFNDEHDAIWYPAFYALPSVRKLVFDLARRVEAERIGGIFIWRVQPGKKIYPHKDFGWHVNYYDKFNICIQSAPGAAFVYEGEAIEDRPGDVHRFINTVDHSVVNTSAEDYIVMCVCLKVHDYRKRYVRQSKKAAA</sequence>
<dbReference type="RefSeq" id="WP_035482275.1">
    <property type="nucleotide sequence ID" value="NZ_CADFGL010000010.1"/>
</dbReference>
<dbReference type="AlphaFoldDB" id="A0A6J5BZJ1"/>
<feature type="domain" description="Aspartyl/asparaginy/proline hydroxylase" evidence="1">
    <location>
        <begin position="73"/>
        <end position="179"/>
    </location>
</feature>
<dbReference type="EMBL" id="CADIKB010000028">
    <property type="protein sequence ID" value="CAB3720288.1"/>
    <property type="molecule type" value="Genomic_DNA"/>
</dbReference>
<organism evidence="2 3">
    <name type="scientific">Paraburkholderia phenoliruptrix</name>
    <dbReference type="NCBI Taxonomy" id="252970"/>
    <lineage>
        <taxon>Bacteria</taxon>
        <taxon>Pseudomonadati</taxon>
        <taxon>Pseudomonadota</taxon>
        <taxon>Betaproteobacteria</taxon>
        <taxon>Burkholderiales</taxon>
        <taxon>Burkholderiaceae</taxon>
        <taxon>Paraburkholderia</taxon>
    </lineage>
</organism>
<dbReference type="SUPFAM" id="SSF51197">
    <property type="entry name" value="Clavaminate synthase-like"/>
    <property type="match status" value="1"/>
</dbReference>
<evidence type="ECO:0000313" key="2">
    <source>
        <dbReference type="EMBL" id="CAB3720288.1"/>
    </source>
</evidence>
<name>A0A6J5BZJ1_9BURK</name>
<dbReference type="Gene3D" id="2.60.120.330">
    <property type="entry name" value="B-lactam Antibiotic, Isopenicillin N Synthase, Chain"/>
    <property type="match status" value="1"/>
</dbReference>
<accession>A0A6J5BZJ1</accession>
<evidence type="ECO:0000259" key="1">
    <source>
        <dbReference type="Pfam" id="PF05118"/>
    </source>
</evidence>
<dbReference type="InterPro" id="IPR027443">
    <property type="entry name" value="IPNS-like_sf"/>
</dbReference>
<protein>
    <recommendedName>
        <fullName evidence="1">Aspartyl/asparaginy/proline hydroxylase domain-containing protein</fullName>
    </recommendedName>
</protein>
<proteinExistence type="predicted"/>
<dbReference type="InterPro" id="IPR007803">
    <property type="entry name" value="Asp/Arg/Pro-Hydrxlase"/>
</dbReference>
<gene>
    <name evidence="2" type="ORF">LMG22037_04707</name>
</gene>
<reference evidence="2 3" key="1">
    <citation type="submission" date="2020-04" db="EMBL/GenBank/DDBJ databases">
        <authorList>
            <person name="De Canck E."/>
        </authorList>
    </citation>
    <scope>NUCLEOTIDE SEQUENCE [LARGE SCALE GENOMIC DNA]</scope>
    <source>
        <strain evidence="2 3">LMG 22037</strain>
    </source>
</reference>
<evidence type="ECO:0000313" key="3">
    <source>
        <dbReference type="Proteomes" id="UP000494249"/>
    </source>
</evidence>